<evidence type="ECO:0000313" key="2">
    <source>
        <dbReference type="EMBL" id="GAA5803668.1"/>
    </source>
</evidence>
<keyword evidence="1" id="KW-1133">Transmembrane helix</keyword>
<dbReference type="EMBL" id="BAABUJ010000029">
    <property type="protein sequence ID" value="GAA5803668.1"/>
    <property type="molecule type" value="Genomic_DNA"/>
</dbReference>
<reference evidence="2 3" key="1">
    <citation type="submission" date="2024-04" db="EMBL/GenBank/DDBJ databases">
        <title>genome sequences of Mucor flavus KT1a and Helicostylum pulchrum KT1b strains isolation_sourced from the surface of a dry-aged beef.</title>
        <authorList>
            <person name="Toyotome T."/>
            <person name="Hosono M."/>
            <person name="Torimaru M."/>
            <person name="Fukuda K."/>
            <person name="Mikami N."/>
        </authorList>
    </citation>
    <scope>NUCLEOTIDE SEQUENCE [LARGE SCALE GENOMIC DNA]</scope>
    <source>
        <strain evidence="2 3">KT1b</strain>
    </source>
</reference>
<comment type="caution">
    <text evidence="2">The sequence shown here is derived from an EMBL/GenBank/DDBJ whole genome shotgun (WGS) entry which is preliminary data.</text>
</comment>
<keyword evidence="1" id="KW-0472">Membrane</keyword>
<sequence>MERSSHQVLLYVLPATVSGLQFIPLGTAYINKLGYEQNEQNEAIDAHPFRLLEEKIMSSFLDAHRWRRMGWPRIVMYIVLVLFLLHLLTSFSISSREQPEQQQTIVEQSSHDFPWYNSQGHPKLDSLQNHKYTTTHLSTEERNQLTHDTVNKAKKLVQDEFNSIQGIPGSVFNGNTRKSNQFRSLVNCWTTGKWVQVPSRKYVMPHFQDPLYGSCDRRFSKQNKEGGGQRDAVKYIWQSECDSNIELDGTQWCQVLRGRHLLLVGDLVQYQLHELFLDTLRDGPAVCFGELNCKDHTVCTDPFPDTRLRYLRNDILSTRRKMNANGGHPKADVIEWPFTSSSIMRGYPIVIINRAPVIEGDDTFIKGLIETLRTMRKANPNALVIYRSTGIGHPFCDDATGPLEAPLTDEQLKQLPFGWSEVGRRNAIARVIVEAAGGVFVDLAALTDLRPDGHVGGQDCLRYCIPGPLDSWAQILYQIFLGLEGRLPSA</sequence>
<keyword evidence="3" id="KW-1185">Reference proteome</keyword>
<evidence type="ECO:0000256" key="1">
    <source>
        <dbReference type="SAM" id="Phobius"/>
    </source>
</evidence>
<proteinExistence type="predicted"/>
<feature type="transmembrane region" description="Helical" evidence="1">
    <location>
        <begin position="74"/>
        <end position="93"/>
    </location>
</feature>
<dbReference type="Proteomes" id="UP001476247">
    <property type="component" value="Unassembled WGS sequence"/>
</dbReference>
<dbReference type="PANTHER" id="PTHR32285">
    <property type="entry name" value="PROTEIN TRICHOME BIREFRINGENCE-LIKE 9-RELATED"/>
    <property type="match status" value="1"/>
</dbReference>
<organism evidence="2 3">
    <name type="scientific">Helicostylum pulchrum</name>
    <dbReference type="NCBI Taxonomy" id="562976"/>
    <lineage>
        <taxon>Eukaryota</taxon>
        <taxon>Fungi</taxon>
        <taxon>Fungi incertae sedis</taxon>
        <taxon>Mucoromycota</taxon>
        <taxon>Mucoromycotina</taxon>
        <taxon>Mucoromycetes</taxon>
        <taxon>Mucorales</taxon>
        <taxon>Mucorineae</taxon>
        <taxon>Mucoraceae</taxon>
        <taxon>Helicostylum</taxon>
    </lineage>
</organism>
<accession>A0ABP9Y9L9</accession>
<protein>
    <submittedName>
        <fullName evidence="2">Uncharacterized protein</fullName>
    </submittedName>
</protein>
<name>A0ABP9Y9L9_9FUNG</name>
<dbReference type="InterPro" id="IPR029962">
    <property type="entry name" value="TBL"/>
</dbReference>
<gene>
    <name evidence="2" type="ORF">HPULCUR_009151</name>
</gene>
<evidence type="ECO:0000313" key="3">
    <source>
        <dbReference type="Proteomes" id="UP001476247"/>
    </source>
</evidence>
<keyword evidence="1" id="KW-0812">Transmembrane</keyword>
<dbReference type="PANTHER" id="PTHR32285:SF48">
    <property type="entry name" value="PROTEIN TRICHOME BIREFRINGENCE-LIKE 19"/>
    <property type="match status" value="1"/>
</dbReference>